<feature type="region of interest" description="Disordered" evidence="1">
    <location>
        <begin position="220"/>
        <end position="256"/>
    </location>
</feature>
<gene>
    <name evidence="2" type="primary">Contig6511.g6971</name>
    <name evidence="2" type="ORF">STYLEM_14350</name>
</gene>
<accession>A0A078ATE1</accession>
<evidence type="ECO:0000313" key="2">
    <source>
        <dbReference type="EMBL" id="CDW85276.1"/>
    </source>
</evidence>
<dbReference type="InParanoid" id="A0A078ATE1"/>
<evidence type="ECO:0000313" key="3">
    <source>
        <dbReference type="Proteomes" id="UP000039865"/>
    </source>
</evidence>
<feature type="region of interest" description="Disordered" evidence="1">
    <location>
        <begin position="276"/>
        <end position="297"/>
    </location>
</feature>
<dbReference type="Proteomes" id="UP000039865">
    <property type="component" value="Unassembled WGS sequence"/>
</dbReference>
<dbReference type="EMBL" id="CCKQ01013592">
    <property type="protein sequence ID" value="CDW85276.1"/>
    <property type="molecule type" value="Genomic_DNA"/>
</dbReference>
<feature type="region of interest" description="Disordered" evidence="1">
    <location>
        <begin position="547"/>
        <end position="570"/>
    </location>
</feature>
<organism evidence="2 3">
    <name type="scientific">Stylonychia lemnae</name>
    <name type="common">Ciliate</name>
    <dbReference type="NCBI Taxonomy" id="5949"/>
    <lineage>
        <taxon>Eukaryota</taxon>
        <taxon>Sar</taxon>
        <taxon>Alveolata</taxon>
        <taxon>Ciliophora</taxon>
        <taxon>Intramacronucleata</taxon>
        <taxon>Spirotrichea</taxon>
        <taxon>Stichotrichia</taxon>
        <taxon>Sporadotrichida</taxon>
        <taxon>Oxytrichidae</taxon>
        <taxon>Stylonychinae</taxon>
        <taxon>Stylonychia</taxon>
    </lineage>
</organism>
<protein>
    <submittedName>
        <fullName evidence="2">Uncharacterized protein</fullName>
    </submittedName>
</protein>
<feature type="compositionally biased region" description="Polar residues" evidence="1">
    <location>
        <begin position="276"/>
        <end position="285"/>
    </location>
</feature>
<feature type="compositionally biased region" description="Low complexity" evidence="1">
    <location>
        <begin position="244"/>
        <end position="255"/>
    </location>
</feature>
<proteinExistence type="predicted"/>
<dbReference type="AlphaFoldDB" id="A0A078ATE1"/>
<name>A0A078ATE1_STYLE</name>
<sequence length="732" mass="82721">MVGISHDLNVLGNLNGHDNNNNNTSSNITSQSNINKSFRSGAIHKFPVNNNFFSPNYAGQDDNYLRQLLTPSVNGYNYTSEQTCLQSPDDQFQMNFMMPPSGQTGNFNNNFMIGNPNQSQVGPNSFTSGPGLNNINIINQANSINNNINLNNSFLSGGSGNGGEGFVQKSFQYMASKKAASMLKQYSSNIQNQVSKSNERPLGKKSSQSQIHVNKSFANQIGSVGKIEPPQVPAAPRSKSQFTNALNSNSNLNNNHQVSQNKLKSYLHVIQSSTKLLTKNSSPSNSKDRTKPINQSTKHYSNTNKILEGLVSNFKKAAQSKIANQQANGRREKDVIVRKNSSKSFLNKKESTGSKILNMTDVDIKIDFDQYNKLNITQSSQDSKSKTRQELNSTQVNWKMNLIPGQQTKISDQAGQKKGINIQPRLPGYISKVQNIIRKNKVNFNQQQQQHLNLNQTTNSNIANNDYRNFNNYLNSNERSPSIQNIGADTFNVNDIQNSMIQPSYQVIQHETNSTSNTENKRFQINFEDQQSFKPRLNNETPQLRINLPSYTRRTNKNQSDSSNLPSQYAHQSTMGNSVAKKTLNMTHNINESTLFEMNHTLNLNRNGQYGGRHKKNILSNNTNASARNNYMMNITQLLKDNMLEEEGVEDVHFYQVAFINHKQKILRKMEHAAMLEQMKKELYEKGKIDQDRDLKKSKLRNKPMKNLQDISDQLIKQEVKTIESVDELEIL</sequence>
<reference evidence="2 3" key="1">
    <citation type="submission" date="2014-06" db="EMBL/GenBank/DDBJ databases">
        <authorList>
            <person name="Swart Estienne"/>
        </authorList>
    </citation>
    <scope>NUCLEOTIDE SEQUENCE [LARGE SCALE GENOMIC DNA]</scope>
    <source>
        <strain evidence="2 3">130c</strain>
    </source>
</reference>
<keyword evidence="3" id="KW-1185">Reference proteome</keyword>
<evidence type="ECO:0000256" key="1">
    <source>
        <dbReference type="SAM" id="MobiDB-lite"/>
    </source>
</evidence>